<comment type="caution">
    <text evidence="2">The sequence shown here is derived from an EMBL/GenBank/DDBJ whole genome shotgun (WGS) entry which is preliminary data.</text>
</comment>
<protein>
    <submittedName>
        <fullName evidence="2">EC7 protein</fullName>
    </submittedName>
</protein>
<feature type="chain" id="PRO_5042519303" evidence="1">
    <location>
        <begin position="18"/>
        <end position="86"/>
    </location>
</feature>
<dbReference type="Proteomes" id="UP001224890">
    <property type="component" value="Unassembled WGS sequence"/>
</dbReference>
<proteinExistence type="predicted"/>
<evidence type="ECO:0000313" key="3">
    <source>
        <dbReference type="Proteomes" id="UP001224890"/>
    </source>
</evidence>
<sequence>MMFVMRIIFILLPLAAAMPSSDFALSPLVRRHCVEPKNCGATIQGTMCNFCCAKDVKPDSTHCKSANAACQAGGKPDGVTFNCDAD</sequence>
<dbReference type="AlphaFoldDB" id="A0AAJ0AUG7"/>
<accession>A0AAJ0AUG7</accession>
<evidence type="ECO:0000256" key="1">
    <source>
        <dbReference type="SAM" id="SignalP"/>
    </source>
</evidence>
<feature type="signal peptide" evidence="1">
    <location>
        <begin position="1"/>
        <end position="17"/>
    </location>
</feature>
<reference evidence="2" key="1">
    <citation type="submission" date="2021-06" db="EMBL/GenBank/DDBJ databases">
        <title>Comparative genomics, transcriptomics and evolutionary studies reveal genomic signatures of adaptation to plant cell wall in hemibiotrophic fungi.</title>
        <authorList>
            <consortium name="DOE Joint Genome Institute"/>
            <person name="Baroncelli R."/>
            <person name="Diaz J.F."/>
            <person name="Benocci T."/>
            <person name="Peng M."/>
            <person name="Battaglia E."/>
            <person name="Haridas S."/>
            <person name="Andreopoulos W."/>
            <person name="Labutti K."/>
            <person name="Pangilinan J."/>
            <person name="Floch G.L."/>
            <person name="Makela M.R."/>
            <person name="Henrissat B."/>
            <person name="Grigoriev I.V."/>
            <person name="Crouch J.A."/>
            <person name="De Vries R.P."/>
            <person name="Sukno S.A."/>
            <person name="Thon M.R."/>
        </authorList>
    </citation>
    <scope>NUCLEOTIDE SEQUENCE</scope>
    <source>
        <strain evidence="2">CBS 193.32</strain>
    </source>
</reference>
<keyword evidence="1" id="KW-0732">Signal</keyword>
<dbReference type="GeneID" id="85458331"/>
<dbReference type="RefSeq" id="XP_060434287.1">
    <property type="nucleotide sequence ID" value="XM_060573805.1"/>
</dbReference>
<organism evidence="2 3">
    <name type="scientific">Colletotrichum godetiae</name>
    <dbReference type="NCBI Taxonomy" id="1209918"/>
    <lineage>
        <taxon>Eukaryota</taxon>
        <taxon>Fungi</taxon>
        <taxon>Dikarya</taxon>
        <taxon>Ascomycota</taxon>
        <taxon>Pezizomycotina</taxon>
        <taxon>Sordariomycetes</taxon>
        <taxon>Hypocreomycetidae</taxon>
        <taxon>Glomerellales</taxon>
        <taxon>Glomerellaceae</taxon>
        <taxon>Colletotrichum</taxon>
        <taxon>Colletotrichum acutatum species complex</taxon>
    </lineage>
</organism>
<gene>
    <name evidence="2" type="ORF">BDP55DRAFT_647775</name>
</gene>
<keyword evidence="3" id="KW-1185">Reference proteome</keyword>
<dbReference type="EMBL" id="JAHMHR010000005">
    <property type="protein sequence ID" value="KAK1690592.1"/>
    <property type="molecule type" value="Genomic_DNA"/>
</dbReference>
<name>A0AAJ0AUG7_9PEZI</name>
<evidence type="ECO:0000313" key="2">
    <source>
        <dbReference type="EMBL" id="KAK1690592.1"/>
    </source>
</evidence>